<dbReference type="Proteomes" id="UP001501563">
    <property type="component" value="Unassembled WGS sequence"/>
</dbReference>
<gene>
    <name evidence="2" type="ORF">GCM10022207_25560</name>
</gene>
<feature type="compositionally biased region" description="Basic and acidic residues" evidence="1">
    <location>
        <begin position="1"/>
        <end position="20"/>
    </location>
</feature>
<evidence type="ECO:0000256" key="1">
    <source>
        <dbReference type="SAM" id="MobiDB-lite"/>
    </source>
</evidence>
<evidence type="ECO:0000313" key="3">
    <source>
        <dbReference type="Proteomes" id="UP001501563"/>
    </source>
</evidence>
<protein>
    <submittedName>
        <fullName evidence="2">Uncharacterized protein</fullName>
    </submittedName>
</protein>
<sequence length="108" mass="11254">MGAESRKPGRSKPPEREVRSDAMGTCSFRAPPARVSDGGPRAARTPGRVRADESGGRVPRPLPGGWSGRFALRPMGPGSGCAGGAPDSAEAVRPGEVRRWESYGPPTT</sequence>
<organism evidence="2 3">
    <name type="scientific">Streptomyces lannensis</name>
    <dbReference type="NCBI Taxonomy" id="766498"/>
    <lineage>
        <taxon>Bacteria</taxon>
        <taxon>Bacillati</taxon>
        <taxon>Actinomycetota</taxon>
        <taxon>Actinomycetes</taxon>
        <taxon>Kitasatosporales</taxon>
        <taxon>Streptomycetaceae</taxon>
        <taxon>Streptomyces</taxon>
    </lineage>
</organism>
<dbReference type="EMBL" id="BAAAZA010000006">
    <property type="protein sequence ID" value="GAA3860729.1"/>
    <property type="molecule type" value="Genomic_DNA"/>
</dbReference>
<keyword evidence="3" id="KW-1185">Reference proteome</keyword>
<comment type="caution">
    <text evidence="2">The sequence shown here is derived from an EMBL/GenBank/DDBJ whole genome shotgun (WGS) entry which is preliminary data.</text>
</comment>
<accession>A0ABP7K003</accession>
<name>A0ABP7K003_9ACTN</name>
<evidence type="ECO:0000313" key="2">
    <source>
        <dbReference type="EMBL" id="GAA3860729.1"/>
    </source>
</evidence>
<reference evidence="3" key="1">
    <citation type="journal article" date="2019" name="Int. J. Syst. Evol. Microbiol.">
        <title>The Global Catalogue of Microorganisms (GCM) 10K type strain sequencing project: providing services to taxonomists for standard genome sequencing and annotation.</title>
        <authorList>
            <consortium name="The Broad Institute Genomics Platform"/>
            <consortium name="The Broad Institute Genome Sequencing Center for Infectious Disease"/>
            <person name="Wu L."/>
            <person name="Ma J."/>
        </authorList>
    </citation>
    <scope>NUCLEOTIDE SEQUENCE [LARGE SCALE GENOMIC DNA]</scope>
    <source>
        <strain evidence="3">JCM 16578</strain>
    </source>
</reference>
<feature type="region of interest" description="Disordered" evidence="1">
    <location>
        <begin position="1"/>
        <end position="108"/>
    </location>
</feature>
<proteinExistence type="predicted"/>